<dbReference type="PROSITE" id="PS50297">
    <property type="entry name" value="ANK_REP_REGION"/>
    <property type="match status" value="7"/>
</dbReference>
<dbReference type="GO" id="GO:0005856">
    <property type="term" value="C:cytoskeleton"/>
    <property type="evidence" value="ECO:0007669"/>
    <property type="project" value="UniProtKB-SubCell"/>
</dbReference>
<dbReference type="Pfam" id="PF15898">
    <property type="entry name" value="PRKG1_interact"/>
    <property type="match status" value="1"/>
</dbReference>
<feature type="compositionally biased region" description="Polar residues" evidence="9">
    <location>
        <begin position="631"/>
        <end position="642"/>
    </location>
</feature>
<feature type="repeat" description="ANK" evidence="7">
    <location>
        <begin position="84"/>
        <end position="116"/>
    </location>
</feature>
<dbReference type="PANTHER" id="PTHR24179:SF21">
    <property type="entry name" value="MYOSIN BINDING SUBUNIT, ISOFORM O"/>
    <property type="match status" value="1"/>
</dbReference>
<feature type="compositionally biased region" description="Basic and acidic residues" evidence="9">
    <location>
        <begin position="621"/>
        <end position="630"/>
    </location>
</feature>
<protein>
    <recommendedName>
        <fullName evidence="10">cGMP-dependent protein kinase interacting domain-containing protein</fullName>
    </recommendedName>
</protein>
<dbReference type="GO" id="GO:0004857">
    <property type="term" value="F:enzyme inhibitor activity"/>
    <property type="evidence" value="ECO:0007669"/>
    <property type="project" value="TreeGrafter"/>
</dbReference>
<dbReference type="GO" id="GO:0019901">
    <property type="term" value="F:protein kinase binding"/>
    <property type="evidence" value="ECO:0007669"/>
    <property type="project" value="InterPro"/>
</dbReference>
<comment type="similarity">
    <text evidence="6">Belongs to the NRARP family.</text>
</comment>
<keyword evidence="8" id="KW-0175">Coiled coil</keyword>
<dbReference type="PROSITE" id="PS50088">
    <property type="entry name" value="ANK_REPEAT"/>
    <property type="match status" value="7"/>
</dbReference>
<feature type="repeat" description="ANK" evidence="7">
    <location>
        <begin position="117"/>
        <end position="149"/>
    </location>
</feature>
<keyword evidence="5" id="KW-0206">Cytoskeleton</keyword>
<dbReference type="SMART" id="SM00248">
    <property type="entry name" value="ANK"/>
    <property type="match status" value="8"/>
</dbReference>
<gene>
    <name evidence="11" type="ORF">EDS130_LOCUS32620</name>
</gene>
<dbReference type="PRINTS" id="PR01415">
    <property type="entry name" value="ANKYRIN"/>
</dbReference>
<dbReference type="InterPro" id="IPR002110">
    <property type="entry name" value="Ankyrin_rpt"/>
</dbReference>
<dbReference type="Proteomes" id="UP000663852">
    <property type="component" value="Unassembled WGS sequence"/>
</dbReference>
<evidence type="ECO:0000256" key="7">
    <source>
        <dbReference type="PROSITE-ProRule" id="PRU00023"/>
    </source>
</evidence>
<feature type="region of interest" description="Disordered" evidence="9">
    <location>
        <begin position="979"/>
        <end position="1039"/>
    </location>
</feature>
<feature type="compositionally biased region" description="Basic and acidic residues" evidence="9">
    <location>
        <begin position="834"/>
        <end position="843"/>
    </location>
</feature>
<feature type="compositionally biased region" description="Polar residues" evidence="9">
    <location>
        <begin position="816"/>
        <end position="825"/>
    </location>
</feature>
<name>A0A815GHB7_ADIRI</name>
<dbReference type="AlphaFoldDB" id="A0A815GHB7"/>
<evidence type="ECO:0000256" key="9">
    <source>
        <dbReference type="SAM" id="MobiDB-lite"/>
    </source>
</evidence>
<comment type="caution">
    <text evidence="11">The sequence shown here is derived from an EMBL/GenBank/DDBJ whole genome shotgun (WGS) entry which is preliminary data.</text>
</comment>
<dbReference type="Gene3D" id="6.10.140.390">
    <property type="match status" value="1"/>
</dbReference>
<feature type="compositionally biased region" description="Basic and acidic residues" evidence="9">
    <location>
        <begin position="334"/>
        <end position="345"/>
    </location>
</feature>
<evidence type="ECO:0000256" key="8">
    <source>
        <dbReference type="SAM" id="Coils"/>
    </source>
</evidence>
<dbReference type="GO" id="GO:0007165">
    <property type="term" value="P:signal transduction"/>
    <property type="evidence" value="ECO:0007669"/>
    <property type="project" value="InterPro"/>
</dbReference>
<feature type="region of interest" description="Disordered" evidence="9">
    <location>
        <begin position="621"/>
        <end position="645"/>
    </location>
</feature>
<feature type="repeat" description="ANK" evidence="7">
    <location>
        <begin position="249"/>
        <end position="281"/>
    </location>
</feature>
<feature type="repeat" description="ANK" evidence="7">
    <location>
        <begin position="501"/>
        <end position="533"/>
    </location>
</feature>
<reference evidence="11" key="1">
    <citation type="submission" date="2021-02" db="EMBL/GenBank/DDBJ databases">
        <authorList>
            <person name="Nowell W R."/>
        </authorList>
    </citation>
    <scope>NUCLEOTIDE SEQUENCE</scope>
</reference>
<dbReference type="InterPro" id="IPR051226">
    <property type="entry name" value="PP1_Regulatory_Subunit"/>
</dbReference>
<feature type="compositionally biased region" description="Low complexity" evidence="9">
    <location>
        <begin position="795"/>
        <end position="810"/>
    </location>
</feature>
<dbReference type="CDD" id="cd21930">
    <property type="entry name" value="IPD_PPP1R12"/>
    <property type="match status" value="1"/>
</dbReference>
<dbReference type="InterPro" id="IPR031775">
    <property type="entry name" value="PRKG1_interact"/>
</dbReference>
<feature type="coiled-coil region" evidence="8">
    <location>
        <begin position="1050"/>
        <end position="1133"/>
    </location>
</feature>
<feature type="compositionally biased region" description="Polar residues" evidence="9">
    <location>
        <begin position="1014"/>
        <end position="1039"/>
    </location>
</feature>
<evidence type="ECO:0000313" key="11">
    <source>
        <dbReference type="EMBL" id="CAF1338865.1"/>
    </source>
</evidence>
<comment type="subcellular location">
    <subcellularLocation>
        <location evidence="1">Cytoplasm</location>
        <location evidence="1">Cytoskeleton</location>
    </subcellularLocation>
</comment>
<organism evidence="11 12">
    <name type="scientific">Adineta ricciae</name>
    <name type="common">Rotifer</name>
    <dbReference type="NCBI Taxonomy" id="249248"/>
    <lineage>
        <taxon>Eukaryota</taxon>
        <taxon>Metazoa</taxon>
        <taxon>Spiralia</taxon>
        <taxon>Gnathifera</taxon>
        <taxon>Rotifera</taxon>
        <taxon>Eurotatoria</taxon>
        <taxon>Bdelloidea</taxon>
        <taxon>Adinetida</taxon>
        <taxon>Adinetidae</taxon>
        <taxon>Adineta</taxon>
    </lineage>
</organism>
<dbReference type="Gene3D" id="1.25.40.20">
    <property type="entry name" value="Ankyrin repeat-containing domain"/>
    <property type="match status" value="4"/>
</dbReference>
<evidence type="ECO:0000256" key="6">
    <source>
        <dbReference type="ARBA" id="ARBA00038386"/>
    </source>
</evidence>
<dbReference type="SUPFAM" id="SSF48403">
    <property type="entry name" value="Ankyrin repeat"/>
    <property type="match status" value="2"/>
</dbReference>
<feature type="compositionally biased region" description="Polar residues" evidence="9">
    <location>
        <begin position="768"/>
        <end position="781"/>
    </location>
</feature>
<feature type="compositionally biased region" description="Polar residues" evidence="9">
    <location>
        <begin position="346"/>
        <end position="357"/>
    </location>
</feature>
<dbReference type="FunFam" id="1.25.40.20:FF:000007">
    <property type="entry name" value="Phosphatase 1 regulatory subunit 12A"/>
    <property type="match status" value="1"/>
</dbReference>
<evidence type="ECO:0000259" key="10">
    <source>
        <dbReference type="Pfam" id="PF15898"/>
    </source>
</evidence>
<dbReference type="OrthoDB" id="19014at2759"/>
<feature type="repeat" description="ANK" evidence="7">
    <location>
        <begin position="534"/>
        <end position="566"/>
    </location>
</feature>
<dbReference type="PIRSF" id="PIRSF038141">
    <property type="entry name" value="PP1_12ABC_vert"/>
    <property type="match status" value="1"/>
</dbReference>
<dbReference type="GO" id="GO:0005737">
    <property type="term" value="C:cytoplasm"/>
    <property type="evidence" value="ECO:0007669"/>
    <property type="project" value="TreeGrafter"/>
</dbReference>
<evidence type="ECO:0000256" key="3">
    <source>
        <dbReference type="ARBA" id="ARBA00022490"/>
    </source>
</evidence>
<dbReference type="Pfam" id="PF00023">
    <property type="entry name" value="Ank"/>
    <property type="match status" value="1"/>
</dbReference>
<evidence type="ECO:0000256" key="5">
    <source>
        <dbReference type="ARBA" id="ARBA00023212"/>
    </source>
</evidence>
<keyword evidence="3" id="KW-0963">Cytoplasm</keyword>
<evidence type="ECO:0000256" key="4">
    <source>
        <dbReference type="ARBA" id="ARBA00022737"/>
    </source>
</evidence>
<keyword evidence="4" id="KW-0677">Repeat</keyword>
<evidence type="ECO:0000313" key="12">
    <source>
        <dbReference type="Proteomes" id="UP000663852"/>
    </source>
</evidence>
<accession>A0A815GHB7</accession>
<sequence length="1139" mass="128046">MLTGINPSISDEVNRQSSAIAKRREQLRRWDESETNRASTTIKHSQRVKFEQAYIFLAACSSEDREEIDKLLQRSVDINTSNVDGLTALHQACIDNNLHMVEYLLNKNADINCQDNEGWTPLHAASSCGNLDIVKYLLSRGAIVDVCNNEGELPIDIAEGEDIAACLEEDMRRKGIDDQQSRNYEHQLMIKHAQDSLNNNKNGLKSTADVIVHSRTGATALHVAAAKGYLDVIDLLVRAGANLKSVDNDGWTPLHAAAHWDKHDVIKYLVEKNASLDVKNYAGQTPLDVCDGETLELLKELKAKQPPMKNEPIETVKRILPTRPIDEQKSILRSELHNENLDKVNKPSQVDENSANGAPNLKEKLNNLQRSLHDLSNRYSRTNQEESFIPNFLINSTPTDNEGWTPLHAASSCGNLDIVKYLLSRGAIVDVCNNEGELPIDIAEGEDIAACLEEDMRRKGIDDQQSRNYEHQLMIKHAQDSLNNNKNGLKSTADVIVHSRTGATALHVAAAKGYLDVIDLLVRAGANLKSVDNDGWTPLHAAAHWDKHDVIKYLVEKNASLDVKNYAGQTPLDVCDGETLELLKELKAKQPPMKNESIETVKRILPTRPIDEQKSILRSELHNENLDKVNKPSQVDENSANGAPNLKEKLNNLQRSLHDLSNRYSRTNQEESFIPNFLINSTPTGSLTRSTIKYSLSSPQRTFTNPLQSLTTRNLNSNDIFYRFDNTYEPVIMSHSISSTRHTNINRLLNSVNQTQPPEASPRRWGTTDRTVGGETSNNTGPYVRRRSAAGVNESSPSTAPTTVVSVTSSLPPPTANVTVTSNDEIANGKRRAATREEEAEAQRKHRSAQARRERRSTQSVTVEDIKAAEQQIKNRTNEISSINNKIGAPSTPSTNEIETERLQKVIEEKKDKARKTSGGNEDNVETILDISRRNETTTIVANDSLNIAEPRRRTNRVHNQRKNTGKIIWNDETKEVEIREDSVPKTSSEGSDDQQRPTPISRFENTSKDLRTNRSQSQEPLKKSLNISTSLPMNGINSNNDSTVMMKLYEEAKRRIDELNQCIERYERDIVERDQVIEKFKTSQYIESSLDKREKRAYERKISELEEDLKKMDSLKSDNTRLKEENAALIRVISKLSK</sequence>
<dbReference type="InterPro" id="IPR036770">
    <property type="entry name" value="Ankyrin_rpt-contain_sf"/>
</dbReference>
<feature type="domain" description="cGMP-dependent protein kinase interacting" evidence="10">
    <location>
        <begin position="1048"/>
        <end position="1139"/>
    </location>
</feature>
<feature type="region of interest" description="Disordered" evidence="9">
    <location>
        <begin position="334"/>
        <end position="362"/>
    </location>
</feature>
<proteinExistence type="inferred from homology"/>
<feature type="repeat" description="ANK" evidence="7">
    <location>
        <begin position="216"/>
        <end position="248"/>
    </location>
</feature>
<feature type="compositionally biased region" description="Basic residues" evidence="9">
    <location>
        <begin position="844"/>
        <end position="855"/>
    </location>
</feature>
<evidence type="ECO:0000256" key="1">
    <source>
        <dbReference type="ARBA" id="ARBA00004245"/>
    </source>
</evidence>
<dbReference type="Pfam" id="PF12796">
    <property type="entry name" value="Ank_2"/>
    <property type="match status" value="3"/>
</dbReference>
<feature type="region of interest" description="Disordered" evidence="9">
    <location>
        <begin position="753"/>
        <end position="863"/>
    </location>
</feature>
<evidence type="ECO:0000256" key="2">
    <source>
        <dbReference type="ARBA" id="ARBA00022473"/>
    </source>
</evidence>
<keyword evidence="7" id="KW-0040">ANK repeat</keyword>
<feature type="repeat" description="ANK" evidence="7">
    <location>
        <begin position="402"/>
        <end position="434"/>
    </location>
</feature>
<dbReference type="InterPro" id="IPR017401">
    <property type="entry name" value="MYPT1/MYPT2/Mbs85"/>
</dbReference>
<dbReference type="PANTHER" id="PTHR24179">
    <property type="entry name" value="PROTEIN PHOSPHATASE 1 REGULATORY SUBUNIT 12"/>
    <property type="match status" value="1"/>
</dbReference>
<keyword evidence="2" id="KW-0217">Developmental protein</keyword>
<dbReference type="GO" id="GO:0019208">
    <property type="term" value="F:phosphatase regulator activity"/>
    <property type="evidence" value="ECO:0007669"/>
    <property type="project" value="InterPro"/>
</dbReference>
<dbReference type="EMBL" id="CAJNOJ010000251">
    <property type="protein sequence ID" value="CAF1338865.1"/>
    <property type="molecule type" value="Genomic_DNA"/>
</dbReference>